<accession>A0A1I7V6U0</accession>
<protein>
    <submittedName>
        <fullName evidence="3">DUF1758 domain-containing protein</fullName>
    </submittedName>
</protein>
<name>A0A1I7V6U0_LOALO</name>
<organism evidence="2 3">
    <name type="scientific">Loa loa</name>
    <name type="common">Eye worm</name>
    <name type="synonym">Filaria loa</name>
    <dbReference type="NCBI Taxonomy" id="7209"/>
    <lineage>
        <taxon>Eukaryota</taxon>
        <taxon>Metazoa</taxon>
        <taxon>Ecdysozoa</taxon>
        <taxon>Nematoda</taxon>
        <taxon>Chromadorea</taxon>
        <taxon>Rhabditida</taxon>
        <taxon>Spirurina</taxon>
        <taxon>Spiruromorpha</taxon>
        <taxon>Filarioidea</taxon>
        <taxon>Onchocercidae</taxon>
        <taxon>Loa</taxon>
    </lineage>
</organism>
<dbReference type="AlphaFoldDB" id="A0A1I7V6U0"/>
<dbReference type="Pfam" id="PF05585">
    <property type="entry name" value="DUF1758"/>
    <property type="match status" value="1"/>
</dbReference>
<reference evidence="2" key="1">
    <citation type="submission" date="2012-04" db="EMBL/GenBank/DDBJ databases">
        <title>The Genome Sequence of Loa loa.</title>
        <authorList>
            <consortium name="The Broad Institute Genome Sequencing Platform"/>
            <consortium name="Broad Institute Genome Sequencing Center for Infectious Disease"/>
            <person name="Nutman T.B."/>
            <person name="Fink D.L."/>
            <person name="Russ C."/>
            <person name="Young S."/>
            <person name="Zeng Q."/>
            <person name="Gargeya S."/>
            <person name="Alvarado L."/>
            <person name="Berlin A."/>
            <person name="Chapman S.B."/>
            <person name="Chen Z."/>
            <person name="Freedman E."/>
            <person name="Gellesch M."/>
            <person name="Goldberg J."/>
            <person name="Griggs A."/>
            <person name="Gujja S."/>
            <person name="Heilman E.R."/>
            <person name="Heiman D."/>
            <person name="Howarth C."/>
            <person name="Mehta T."/>
            <person name="Neiman D."/>
            <person name="Pearson M."/>
            <person name="Roberts A."/>
            <person name="Saif S."/>
            <person name="Shea T."/>
            <person name="Shenoy N."/>
            <person name="Sisk P."/>
            <person name="Stolte C."/>
            <person name="Sykes S."/>
            <person name="White J."/>
            <person name="Yandava C."/>
            <person name="Haas B."/>
            <person name="Henn M.R."/>
            <person name="Nusbaum C."/>
            <person name="Birren B."/>
        </authorList>
    </citation>
    <scope>NUCLEOTIDE SEQUENCE [LARGE SCALE GENOMIC DNA]</scope>
</reference>
<dbReference type="InterPro" id="IPR008737">
    <property type="entry name" value="DUF1758"/>
</dbReference>
<evidence type="ECO:0000313" key="2">
    <source>
        <dbReference type="Proteomes" id="UP000095285"/>
    </source>
</evidence>
<dbReference type="Proteomes" id="UP000095285">
    <property type="component" value="Unassembled WGS sequence"/>
</dbReference>
<sequence>LAESDKQIMKITPFGMRNPTLCPTASTQLNVQTMENDVIRLHVNVVEHLPNELKVVDIPREIQFQELTNHWKKPGVLIGADHFLKFIKLQNVQELSSGHMLVQSKVGPMIAGSGDVSKLCQNNIPSQNLVCALRANINSEPENFWRLESVGIQESPNDNDDEETLTHSKYTHEKGWSLSYLLAMEGF</sequence>
<evidence type="ECO:0000259" key="1">
    <source>
        <dbReference type="Pfam" id="PF05585"/>
    </source>
</evidence>
<keyword evidence="2" id="KW-1185">Reference proteome</keyword>
<evidence type="ECO:0000313" key="3">
    <source>
        <dbReference type="WBParaSite" id="EN70_10513"/>
    </source>
</evidence>
<proteinExistence type="predicted"/>
<feature type="domain" description="DUF1758" evidence="1">
    <location>
        <begin position="6"/>
        <end position="111"/>
    </location>
</feature>
<dbReference type="WBParaSite" id="EN70_10513">
    <property type="protein sequence ID" value="EN70_10513"/>
    <property type="gene ID" value="EN70_10513"/>
</dbReference>
<reference evidence="3" key="2">
    <citation type="submission" date="2016-11" db="UniProtKB">
        <authorList>
            <consortium name="WormBaseParasite"/>
        </authorList>
    </citation>
    <scope>IDENTIFICATION</scope>
</reference>